<dbReference type="AlphaFoldDB" id="A0A371GMF2"/>
<dbReference type="GO" id="GO:0003723">
    <property type="term" value="F:RNA binding"/>
    <property type="evidence" value="ECO:0007669"/>
    <property type="project" value="TreeGrafter"/>
</dbReference>
<keyword evidence="2" id="KW-1185">Reference proteome</keyword>
<dbReference type="PANTHER" id="PTHR47073:SF5">
    <property type="entry name" value="BAH DOMAIN PROTEIN"/>
    <property type="match status" value="1"/>
</dbReference>
<reference evidence="1" key="1">
    <citation type="submission" date="2018-05" db="EMBL/GenBank/DDBJ databases">
        <title>Draft genome of Mucuna pruriens seed.</title>
        <authorList>
            <person name="Nnadi N.E."/>
            <person name="Vos R."/>
            <person name="Hasami M.H."/>
            <person name="Devisetty U.K."/>
            <person name="Aguiy J.C."/>
        </authorList>
    </citation>
    <scope>NUCLEOTIDE SEQUENCE [LARGE SCALE GENOMIC DNA]</scope>
    <source>
        <strain evidence="1">JCA_2017</strain>
    </source>
</reference>
<dbReference type="PANTHER" id="PTHR47073">
    <property type="entry name" value="PROTEIN ANTI-SILENCING 1"/>
    <property type="match status" value="1"/>
</dbReference>
<name>A0A371GMF2_MUCPR</name>
<dbReference type="EMBL" id="QJKJ01005044">
    <property type="protein sequence ID" value="RDX91739.1"/>
    <property type="molecule type" value="Genomic_DNA"/>
</dbReference>
<dbReference type="OrthoDB" id="1896853at2759"/>
<accession>A0A371GMF2</accession>
<gene>
    <name evidence="1" type="ORF">CR513_26225</name>
</gene>
<dbReference type="STRING" id="157652.A0A371GMF2"/>
<dbReference type="Proteomes" id="UP000257109">
    <property type="component" value="Unassembled WGS sequence"/>
</dbReference>
<protein>
    <submittedName>
        <fullName evidence="1">Uncharacterized protein</fullName>
    </submittedName>
</protein>
<sequence length="153" mass="17448">MTSKGNYLHIIDPRIVSTTKETLCEASLKRKFTGHLVIDRAAIQKLRQEMRNAVSTSHCSQPNTIEYEWPLNGYCIIRSPMHAGMDYVRQMKEIQDGKSKLKMDRILSNDTLPSANSLECWFGESVRAVILNTNERLLKMGGVGIHQVTWLEI</sequence>
<proteinExistence type="predicted"/>
<feature type="non-terminal residue" evidence="1">
    <location>
        <position position="153"/>
    </location>
</feature>
<comment type="caution">
    <text evidence="1">The sequence shown here is derived from an EMBL/GenBank/DDBJ whole genome shotgun (WGS) entry which is preliminary data.</text>
</comment>
<evidence type="ECO:0000313" key="1">
    <source>
        <dbReference type="EMBL" id="RDX91739.1"/>
    </source>
</evidence>
<organism evidence="1 2">
    <name type="scientific">Mucuna pruriens</name>
    <name type="common">Velvet bean</name>
    <name type="synonym">Dolichos pruriens</name>
    <dbReference type="NCBI Taxonomy" id="157652"/>
    <lineage>
        <taxon>Eukaryota</taxon>
        <taxon>Viridiplantae</taxon>
        <taxon>Streptophyta</taxon>
        <taxon>Embryophyta</taxon>
        <taxon>Tracheophyta</taxon>
        <taxon>Spermatophyta</taxon>
        <taxon>Magnoliopsida</taxon>
        <taxon>eudicotyledons</taxon>
        <taxon>Gunneridae</taxon>
        <taxon>Pentapetalae</taxon>
        <taxon>rosids</taxon>
        <taxon>fabids</taxon>
        <taxon>Fabales</taxon>
        <taxon>Fabaceae</taxon>
        <taxon>Papilionoideae</taxon>
        <taxon>50 kb inversion clade</taxon>
        <taxon>NPAAA clade</taxon>
        <taxon>indigoferoid/millettioid clade</taxon>
        <taxon>Phaseoleae</taxon>
        <taxon>Mucuna</taxon>
    </lineage>
</organism>
<evidence type="ECO:0000313" key="2">
    <source>
        <dbReference type="Proteomes" id="UP000257109"/>
    </source>
</evidence>